<proteinExistence type="predicted"/>
<feature type="compositionally biased region" description="Low complexity" evidence="1">
    <location>
        <begin position="1"/>
        <end position="21"/>
    </location>
</feature>
<sequence length="150" mass="15753">WGHLSPAACSPTPSPAGSRPVSPRPRPVGTAYRCRTASMPAVPARHKPMLGQIKRSANEENTGDFYRLRSFSITPNGICNLGDSFKSRRSKSISSVSSSCSSNSGATPSDRDRIPSNASQVSSSLNEEESANQSFKVAILGASAVGKTAL</sequence>
<dbReference type="GO" id="GO:0005525">
    <property type="term" value="F:GTP binding"/>
    <property type="evidence" value="ECO:0007669"/>
    <property type="project" value="TreeGrafter"/>
</dbReference>
<dbReference type="PANTHER" id="PTHR45775:SF6">
    <property type="entry name" value="RAD, GEM_KIR FAMILY MEMBER 2, ISOFORM C"/>
    <property type="match status" value="1"/>
</dbReference>
<reference evidence="2" key="1">
    <citation type="submission" date="2015-11" db="EMBL/GenBank/DDBJ databases">
        <title>De novo transcriptome assembly of four potential Pierce s Disease insect vectors from Arizona vineyards.</title>
        <authorList>
            <person name="Tassone E.E."/>
        </authorList>
    </citation>
    <scope>NUCLEOTIDE SEQUENCE</scope>
</reference>
<feature type="non-terminal residue" evidence="2">
    <location>
        <position position="150"/>
    </location>
</feature>
<feature type="region of interest" description="Disordered" evidence="1">
    <location>
        <begin position="1"/>
        <end position="61"/>
    </location>
</feature>
<dbReference type="PANTHER" id="PTHR45775">
    <property type="entry name" value="RAD, GEM/KIR FAMILY MEMBER 2, ISOFORM C"/>
    <property type="match status" value="1"/>
</dbReference>
<name>A0A1B6IUJ0_9HEMI</name>
<dbReference type="GO" id="GO:0005886">
    <property type="term" value="C:plasma membrane"/>
    <property type="evidence" value="ECO:0007669"/>
    <property type="project" value="TreeGrafter"/>
</dbReference>
<accession>A0A1B6IUJ0</accession>
<dbReference type="GO" id="GO:0005246">
    <property type="term" value="F:calcium channel regulator activity"/>
    <property type="evidence" value="ECO:0007669"/>
    <property type="project" value="TreeGrafter"/>
</dbReference>
<dbReference type="AlphaFoldDB" id="A0A1B6IUJ0"/>
<evidence type="ECO:0000256" key="1">
    <source>
        <dbReference type="SAM" id="MobiDB-lite"/>
    </source>
</evidence>
<organism evidence="2">
    <name type="scientific">Homalodisca liturata</name>
    <dbReference type="NCBI Taxonomy" id="320908"/>
    <lineage>
        <taxon>Eukaryota</taxon>
        <taxon>Metazoa</taxon>
        <taxon>Ecdysozoa</taxon>
        <taxon>Arthropoda</taxon>
        <taxon>Hexapoda</taxon>
        <taxon>Insecta</taxon>
        <taxon>Pterygota</taxon>
        <taxon>Neoptera</taxon>
        <taxon>Paraneoptera</taxon>
        <taxon>Hemiptera</taxon>
        <taxon>Auchenorrhyncha</taxon>
        <taxon>Membracoidea</taxon>
        <taxon>Cicadellidae</taxon>
        <taxon>Cicadellinae</taxon>
        <taxon>Proconiini</taxon>
        <taxon>Homalodisca</taxon>
    </lineage>
</organism>
<evidence type="ECO:0000313" key="2">
    <source>
        <dbReference type="EMBL" id="JAS90604.1"/>
    </source>
</evidence>
<feature type="region of interest" description="Disordered" evidence="1">
    <location>
        <begin position="92"/>
        <end position="132"/>
    </location>
</feature>
<feature type="non-terminal residue" evidence="2">
    <location>
        <position position="1"/>
    </location>
</feature>
<dbReference type="EMBL" id="GECU01017102">
    <property type="protein sequence ID" value="JAS90604.1"/>
    <property type="molecule type" value="Transcribed_RNA"/>
</dbReference>
<gene>
    <name evidence="2" type="ORF">g.58654</name>
</gene>
<feature type="compositionally biased region" description="Polar residues" evidence="1">
    <location>
        <begin position="116"/>
        <end position="132"/>
    </location>
</feature>
<feature type="compositionally biased region" description="Low complexity" evidence="1">
    <location>
        <begin position="92"/>
        <end position="108"/>
    </location>
</feature>
<protein>
    <submittedName>
        <fullName evidence="2">Uncharacterized protein</fullName>
    </submittedName>
</protein>
<dbReference type="InterPro" id="IPR051641">
    <property type="entry name" value="RGK_GTP-binding_reg"/>
</dbReference>